<dbReference type="GeneID" id="68117084"/>
<dbReference type="VEuPathDB" id="AmoebaDB:NfTy_080760"/>
<protein>
    <submittedName>
        <fullName evidence="3">Uncharacterized protein</fullName>
    </submittedName>
</protein>
<evidence type="ECO:0000313" key="4">
    <source>
        <dbReference type="Proteomes" id="UP000444721"/>
    </source>
</evidence>
<name>A0A6A5BA29_NAEFO</name>
<gene>
    <name evidence="3" type="ORF">FDP41_009869</name>
</gene>
<keyword evidence="4" id="KW-1185">Reference proteome</keyword>
<dbReference type="VEuPathDB" id="AmoebaDB:NF0093150"/>
<organism evidence="3 4">
    <name type="scientific">Naegleria fowleri</name>
    <name type="common">Brain eating amoeba</name>
    <dbReference type="NCBI Taxonomy" id="5763"/>
    <lineage>
        <taxon>Eukaryota</taxon>
        <taxon>Discoba</taxon>
        <taxon>Heterolobosea</taxon>
        <taxon>Tetramitia</taxon>
        <taxon>Eutetramitia</taxon>
        <taxon>Vahlkampfiidae</taxon>
        <taxon>Naegleria</taxon>
    </lineage>
</organism>
<feature type="region of interest" description="Disordered" evidence="2">
    <location>
        <begin position="137"/>
        <end position="157"/>
    </location>
</feature>
<sequence length="157" mass="18484">MAEDEQQSLIKLQASEERKQQHNKRINKYTNAKNALKKFETYSRMNDRDTIAQDIDEALNSLYRAENELNQMYEIAKGFQDNLMEERNMRSELEKENKELRDKLHQAQKHALQEVIKQLGNLSVDEETNELVLKIKKEGEKDINPVSSSEVMDNKEK</sequence>
<dbReference type="Proteomes" id="UP000444721">
    <property type="component" value="Unassembled WGS sequence"/>
</dbReference>
<comment type="caution">
    <text evidence="3">The sequence shown here is derived from an EMBL/GenBank/DDBJ whole genome shotgun (WGS) entry which is preliminary data.</text>
</comment>
<dbReference type="AlphaFoldDB" id="A0A6A5BA29"/>
<dbReference type="EMBL" id="VFQX01000074">
    <property type="protein sequence ID" value="KAF0971646.1"/>
    <property type="molecule type" value="Genomic_DNA"/>
</dbReference>
<dbReference type="RefSeq" id="XP_044556362.1">
    <property type="nucleotide sequence ID" value="XM_044713873.1"/>
</dbReference>
<keyword evidence="1" id="KW-0175">Coiled coil</keyword>
<evidence type="ECO:0000313" key="3">
    <source>
        <dbReference type="EMBL" id="KAF0971646.1"/>
    </source>
</evidence>
<feature type="region of interest" description="Disordered" evidence="2">
    <location>
        <begin position="1"/>
        <end position="24"/>
    </location>
</feature>
<evidence type="ECO:0000256" key="1">
    <source>
        <dbReference type="SAM" id="Coils"/>
    </source>
</evidence>
<evidence type="ECO:0000256" key="2">
    <source>
        <dbReference type="SAM" id="MobiDB-lite"/>
    </source>
</evidence>
<proteinExistence type="predicted"/>
<reference evidence="3 4" key="1">
    <citation type="journal article" date="2019" name="Sci. Rep.">
        <title>Nanopore sequencing improves the draft genome of the human pathogenic amoeba Naegleria fowleri.</title>
        <authorList>
            <person name="Liechti N."/>
            <person name="Schurch N."/>
            <person name="Bruggmann R."/>
            <person name="Wittwer M."/>
        </authorList>
    </citation>
    <scope>NUCLEOTIDE SEQUENCE [LARGE SCALE GENOMIC DNA]</scope>
    <source>
        <strain evidence="3 4">ATCC 30894</strain>
    </source>
</reference>
<feature type="coiled-coil region" evidence="1">
    <location>
        <begin position="76"/>
        <end position="110"/>
    </location>
</feature>
<accession>A0A6A5BA29</accession>
<dbReference type="VEuPathDB" id="AmoebaDB:FDP41_009869"/>